<dbReference type="AlphaFoldDB" id="A0A7R7HZ42"/>
<reference evidence="3 4" key="1">
    <citation type="submission" date="2020-08" db="EMBL/GenBank/DDBJ databases">
        <title>Whole genome shotgun sequence of Actinocatenispora thailandica NBRC 105041.</title>
        <authorList>
            <person name="Komaki H."/>
            <person name="Tamura T."/>
        </authorList>
    </citation>
    <scope>NUCLEOTIDE SEQUENCE [LARGE SCALE GENOMIC DNA]</scope>
    <source>
        <strain evidence="3 4">NBRC 105041</strain>
    </source>
</reference>
<feature type="domain" description="Beta-lactamase-related" evidence="2">
    <location>
        <begin position="51"/>
        <end position="339"/>
    </location>
</feature>
<dbReference type="InterPro" id="IPR012338">
    <property type="entry name" value="Beta-lactam/transpept-like"/>
</dbReference>
<dbReference type="Gene3D" id="3.40.710.10">
    <property type="entry name" value="DD-peptidase/beta-lactamase superfamily"/>
    <property type="match status" value="1"/>
</dbReference>
<organism evidence="3 4">
    <name type="scientific">Actinocatenispora thailandica</name>
    <dbReference type="NCBI Taxonomy" id="227318"/>
    <lineage>
        <taxon>Bacteria</taxon>
        <taxon>Bacillati</taxon>
        <taxon>Actinomycetota</taxon>
        <taxon>Actinomycetes</taxon>
        <taxon>Micromonosporales</taxon>
        <taxon>Micromonosporaceae</taxon>
        <taxon>Actinocatenispora</taxon>
    </lineage>
</organism>
<dbReference type="InterPro" id="IPR050789">
    <property type="entry name" value="Diverse_Enzym_Activities"/>
</dbReference>
<dbReference type="GO" id="GO:0016787">
    <property type="term" value="F:hydrolase activity"/>
    <property type="evidence" value="ECO:0007669"/>
    <property type="project" value="UniProtKB-KW"/>
</dbReference>
<name>A0A7R7HZ42_9ACTN</name>
<dbReference type="Pfam" id="PF00144">
    <property type="entry name" value="Beta-lactamase"/>
    <property type="match status" value="1"/>
</dbReference>
<proteinExistence type="predicted"/>
<dbReference type="KEGG" id="atl:Athai_44520"/>
<dbReference type="EMBL" id="AP023355">
    <property type="protein sequence ID" value="BCJ36949.1"/>
    <property type="molecule type" value="Genomic_DNA"/>
</dbReference>
<protein>
    <submittedName>
        <fullName evidence="3">Esterase</fullName>
    </submittedName>
</protein>
<keyword evidence="4" id="KW-1185">Reference proteome</keyword>
<keyword evidence="1" id="KW-0378">Hydrolase</keyword>
<dbReference type="Proteomes" id="UP000611640">
    <property type="component" value="Chromosome"/>
</dbReference>
<dbReference type="SUPFAM" id="SSF56601">
    <property type="entry name" value="beta-lactamase/transpeptidase-like"/>
    <property type="match status" value="1"/>
</dbReference>
<dbReference type="RefSeq" id="WP_203963231.1">
    <property type="nucleotide sequence ID" value="NZ_AP023355.1"/>
</dbReference>
<accession>A0A7R7HZ42</accession>
<dbReference type="InterPro" id="IPR001466">
    <property type="entry name" value="Beta-lactam-related"/>
</dbReference>
<evidence type="ECO:0000256" key="1">
    <source>
        <dbReference type="ARBA" id="ARBA00022801"/>
    </source>
</evidence>
<dbReference type="PANTHER" id="PTHR43283">
    <property type="entry name" value="BETA-LACTAMASE-RELATED"/>
    <property type="match status" value="1"/>
</dbReference>
<sequence>MRTLPELAGIRASEAELLHAAHRARVFSGAAWSVGGLDGPSRRGTLGTLSWGGPPVRPDTLWDWASVTKPVVALAAMWLVERGALGLAETIAEWLPGYADGELAPVTVEQLLTHTSGLPGRQPLYRRHPDRASLLAALPALPLRSAPGTAVEYSSAGFMVLGLIAEAASGWPLDRLVATAVTGPVGMPDTGFRPATSDRDRCAATEDCPWRGEVVQGSVHDENAAVLGGVAGHAGLFGTLDDLAKLALAVLSGGTTVPGDWLSAPTLALMGRGHTDRLDLRRGLGWQGRDPHASPFGDLGSPESYGHTGFTGTSVWLDPTLGRYAVLLTNRVHPSRATPGMDTVRRRFHNLAAAR</sequence>
<dbReference type="PANTHER" id="PTHR43283:SF11">
    <property type="entry name" value="BETA-LACTAMASE-RELATED DOMAIN-CONTAINING PROTEIN"/>
    <property type="match status" value="1"/>
</dbReference>
<gene>
    <name evidence="3" type="ORF">Athai_44520</name>
</gene>
<evidence type="ECO:0000313" key="4">
    <source>
        <dbReference type="Proteomes" id="UP000611640"/>
    </source>
</evidence>
<evidence type="ECO:0000313" key="3">
    <source>
        <dbReference type="EMBL" id="BCJ36949.1"/>
    </source>
</evidence>
<evidence type="ECO:0000259" key="2">
    <source>
        <dbReference type="Pfam" id="PF00144"/>
    </source>
</evidence>